<feature type="compositionally biased region" description="Acidic residues" evidence="1">
    <location>
        <begin position="17"/>
        <end position="26"/>
    </location>
</feature>
<protein>
    <recommendedName>
        <fullName evidence="4">Telomerase RNA component interacting RNase</fullName>
    </recommendedName>
</protein>
<dbReference type="KEGG" id="dpx:DAPPUDRAFT_224227"/>
<dbReference type="PhylomeDB" id="E9GGB2"/>
<dbReference type="GO" id="GO:0008408">
    <property type="term" value="F:3'-5' exonuclease activity"/>
    <property type="evidence" value="ECO:0000318"/>
    <property type="project" value="GO_Central"/>
</dbReference>
<evidence type="ECO:0000313" key="3">
    <source>
        <dbReference type="Proteomes" id="UP000000305"/>
    </source>
</evidence>
<dbReference type="InterPro" id="IPR038838">
    <property type="entry name" value="TRIR"/>
</dbReference>
<dbReference type="PANTHER" id="PTHR34753:SF1">
    <property type="entry name" value="TELOMERASE RNA COMPONENT INTERACTING RNASE"/>
    <property type="match status" value="1"/>
</dbReference>
<reference evidence="2 3" key="1">
    <citation type="journal article" date="2011" name="Science">
        <title>The ecoresponsive genome of Daphnia pulex.</title>
        <authorList>
            <person name="Colbourne J.K."/>
            <person name="Pfrender M.E."/>
            <person name="Gilbert D."/>
            <person name="Thomas W.K."/>
            <person name="Tucker A."/>
            <person name="Oakley T.H."/>
            <person name="Tokishita S."/>
            <person name="Aerts A."/>
            <person name="Arnold G.J."/>
            <person name="Basu M.K."/>
            <person name="Bauer D.J."/>
            <person name="Caceres C.E."/>
            <person name="Carmel L."/>
            <person name="Casola C."/>
            <person name="Choi J.H."/>
            <person name="Detter J.C."/>
            <person name="Dong Q."/>
            <person name="Dusheyko S."/>
            <person name="Eads B.D."/>
            <person name="Frohlich T."/>
            <person name="Geiler-Samerotte K.A."/>
            <person name="Gerlach D."/>
            <person name="Hatcher P."/>
            <person name="Jogdeo S."/>
            <person name="Krijgsveld J."/>
            <person name="Kriventseva E.V."/>
            <person name="Kultz D."/>
            <person name="Laforsch C."/>
            <person name="Lindquist E."/>
            <person name="Lopez J."/>
            <person name="Manak J.R."/>
            <person name="Muller J."/>
            <person name="Pangilinan J."/>
            <person name="Patwardhan R.P."/>
            <person name="Pitluck S."/>
            <person name="Pritham E.J."/>
            <person name="Rechtsteiner A."/>
            <person name="Rho M."/>
            <person name="Rogozin I.B."/>
            <person name="Sakarya O."/>
            <person name="Salamov A."/>
            <person name="Schaack S."/>
            <person name="Shapiro H."/>
            <person name="Shiga Y."/>
            <person name="Skalitzky C."/>
            <person name="Smith Z."/>
            <person name="Souvorov A."/>
            <person name="Sung W."/>
            <person name="Tang Z."/>
            <person name="Tsuchiya D."/>
            <person name="Tu H."/>
            <person name="Vos H."/>
            <person name="Wang M."/>
            <person name="Wolf Y.I."/>
            <person name="Yamagata H."/>
            <person name="Yamada T."/>
            <person name="Ye Y."/>
            <person name="Shaw J.R."/>
            <person name="Andrews J."/>
            <person name="Crease T.J."/>
            <person name="Tang H."/>
            <person name="Lucas S.M."/>
            <person name="Robertson H.M."/>
            <person name="Bork P."/>
            <person name="Koonin E.V."/>
            <person name="Zdobnov E.M."/>
            <person name="Grigoriev I.V."/>
            <person name="Lynch M."/>
            <person name="Boore J.L."/>
        </authorList>
    </citation>
    <scope>NUCLEOTIDE SEQUENCE [LARGE SCALE GENOMIC DNA]</scope>
</reference>
<dbReference type="OMA" id="TNKGDAW"/>
<evidence type="ECO:0008006" key="4">
    <source>
        <dbReference type="Google" id="ProtNLM"/>
    </source>
</evidence>
<dbReference type="InParanoid" id="E9GGB2"/>
<dbReference type="EMBL" id="GL732543">
    <property type="protein sequence ID" value="EFX81370.1"/>
    <property type="molecule type" value="Genomic_DNA"/>
</dbReference>
<keyword evidence="3" id="KW-1185">Reference proteome</keyword>
<dbReference type="AlphaFoldDB" id="E9GGB2"/>
<evidence type="ECO:0000313" key="2">
    <source>
        <dbReference type="EMBL" id="EFX81370.1"/>
    </source>
</evidence>
<feature type="compositionally biased region" description="Low complexity" evidence="1">
    <location>
        <begin position="92"/>
        <end position="104"/>
    </location>
</feature>
<dbReference type="OrthoDB" id="5983145at2759"/>
<dbReference type="GO" id="GO:0008409">
    <property type="term" value="F:5'-3' exonuclease activity"/>
    <property type="evidence" value="ECO:0000318"/>
    <property type="project" value="GO_Central"/>
</dbReference>
<organism evidence="2 3">
    <name type="scientific">Daphnia pulex</name>
    <name type="common">Water flea</name>
    <dbReference type="NCBI Taxonomy" id="6669"/>
    <lineage>
        <taxon>Eukaryota</taxon>
        <taxon>Metazoa</taxon>
        <taxon>Ecdysozoa</taxon>
        <taxon>Arthropoda</taxon>
        <taxon>Crustacea</taxon>
        <taxon>Branchiopoda</taxon>
        <taxon>Diplostraca</taxon>
        <taxon>Cladocera</taxon>
        <taxon>Anomopoda</taxon>
        <taxon>Daphniidae</taxon>
        <taxon>Daphnia</taxon>
    </lineage>
</organism>
<evidence type="ECO:0000256" key="1">
    <source>
        <dbReference type="SAM" id="MobiDB-lite"/>
    </source>
</evidence>
<name>E9GGB2_DAPPU</name>
<dbReference type="Proteomes" id="UP000000305">
    <property type="component" value="Unassembled WGS sequence"/>
</dbReference>
<proteinExistence type="predicted"/>
<gene>
    <name evidence="2" type="ORF">DAPPUDRAFT_224227</name>
</gene>
<dbReference type="STRING" id="6669.E9GGB2"/>
<feature type="region of interest" description="Disordered" evidence="1">
    <location>
        <begin position="1"/>
        <end position="147"/>
    </location>
</feature>
<dbReference type="PANTHER" id="PTHR34753">
    <property type="entry name" value="TELOMERASE RNA COMPONENT INTERACTING RNASE"/>
    <property type="match status" value="1"/>
</dbReference>
<accession>E9GGB2</accession>
<feature type="compositionally biased region" description="Basic and acidic residues" evidence="1">
    <location>
        <begin position="62"/>
        <end position="90"/>
    </location>
</feature>
<sequence>MASPREEGELLESSSDSSDEDDSEEEPSGKPGPTAVKFKNDGSFLEMFKKMQENYQTQVPEKAVHEQQLVKDTDTSSSAEKKCSTKKEEEPAASAASPQPVQQKKPGLMSIVGKRRGGKSLPVGVVKKQKRPEEEEESSGKTDAWSQYMSEVKKYKERLGDEEEKNRPLVK</sequence>
<dbReference type="HOGENOM" id="CLU_126877_0_1_1"/>
<dbReference type="eggNOG" id="ENOG502S83W">
    <property type="taxonomic scope" value="Eukaryota"/>
</dbReference>